<comment type="caution">
    <text evidence="5">The sequence shown here is derived from an EMBL/GenBank/DDBJ whole genome shotgun (WGS) entry which is preliminary data.</text>
</comment>
<feature type="domain" description="Mannosylglycerate hydrolase MGH1-like glycoside hydrolase" evidence="4">
    <location>
        <begin position="33"/>
        <end position="431"/>
    </location>
</feature>
<dbReference type="InterPro" id="IPR004888">
    <property type="entry name" value="Glycoside_hydrolase_63"/>
</dbReference>
<dbReference type="RefSeq" id="WP_379834664.1">
    <property type="nucleotide sequence ID" value="NZ_JBHRYQ010000001.1"/>
</dbReference>
<organism evidence="5 6">
    <name type="scientific">Lacihabitans lacunae</name>
    <dbReference type="NCBI Taxonomy" id="1028214"/>
    <lineage>
        <taxon>Bacteria</taxon>
        <taxon>Pseudomonadati</taxon>
        <taxon>Bacteroidota</taxon>
        <taxon>Cytophagia</taxon>
        <taxon>Cytophagales</taxon>
        <taxon>Leadbetterellaceae</taxon>
        <taxon>Lacihabitans</taxon>
    </lineage>
</organism>
<dbReference type="EMBL" id="JBHRYQ010000001">
    <property type="protein sequence ID" value="MFC3809507.1"/>
    <property type="molecule type" value="Genomic_DNA"/>
</dbReference>
<proteinExistence type="inferred from homology"/>
<gene>
    <name evidence="5" type="ORF">ACFOOI_02480</name>
</gene>
<evidence type="ECO:0000313" key="6">
    <source>
        <dbReference type="Proteomes" id="UP001595616"/>
    </source>
</evidence>
<dbReference type="InterPro" id="IPR054491">
    <property type="entry name" value="MGH1-like_GH"/>
</dbReference>
<dbReference type="InterPro" id="IPR012341">
    <property type="entry name" value="6hp_glycosidase-like_sf"/>
</dbReference>
<dbReference type="Gene3D" id="1.50.10.10">
    <property type="match status" value="1"/>
</dbReference>
<sequence>METQKELNLSAEASRILNKNWRESFTVPSSSLYPFQWLWDSGFNAMGWANIDLERARTEIKTLLSAQWKNGLIPHITFHNDSADKMYFPGAEFHGAYHSPNSPDHVKTTGMTQPPVLGFVLEYLYEKEKDKSENLEFYKSAITSIISFHRYLYTDRDPYNEGLVYIRHNWESGSDNSAVWDDVWKMYQPPVYNVERKDTTHVDQSQRPTKRDYDYYLNLIDISKQCNYDEAEMFEKLPFLIQDPMFNGILAASNQSLIKLCELFGMNDEKTQCEFWHAKTTAGLNDKLYDASQSLYRYYDLKNECYISMPTAMGFTPIMAGSPTKEQAAEMAKKIMGEDFTGPRLDGFLCPSLAVTSPSFEHNRYWRGPVWLQVNWILERGFRQYGFNEVADRLKQDSLSLVQKDGFYEYFNPKNYSDEKGGYGGNDFSWTAAVILDFINE</sequence>
<keyword evidence="6" id="KW-1185">Reference proteome</keyword>
<dbReference type="Pfam" id="PF22422">
    <property type="entry name" value="MGH1-like_GH"/>
    <property type="match status" value="1"/>
</dbReference>
<evidence type="ECO:0000256" key="2">
    <source>
        <dbReference type="ARBA" id="ARBA00022801"/>
    </source>
</evidence>
<dbReference type="PANTHER" id="PTHR10412">
    <property type="entry name" value="MANNOSYL-OLIGOSACCHARIDE GLUCOSIDASE"/>
    <property type="match status" value="1"/>
</dbReference>
<dbReference type="InterPro" id="IPR008928">
    <property type="entry name" value="6-hairpin_glycosidase_sf"/>
</dbReference>
<reference evidence="6" key="1">
    <citation type="journal article" date="2019" name="Int. J. Syst. Evol. Microbiol.">
        <title>The Global Catalogue of Microorganisms (GCM) 10K type strain sequencing project: providing services to taxonomists for standard genome sequencing and annotation.</title>
        <authorList>
            <consortium name="The Broad Institute Genomics Platform"/>
            <consortium name="The Broad Institute Genome Sequencing Center for Infectious Disease"/>
            <person name="Wu L."/>
            <person name="Ma J."/>
        </authorList>
    </citation>
    <scope>NUCLEOTIDE SEQUENCE [LARGE SCALE GENOMIC DNA]</scope>
    <source>
        <strain evidence="6">CECT 7956</strain>
    </source>
</reference>
<evidence type="ECO:0000259" key="4">
    <source>
        <dbReference type="Pfam" id="PF22422"/>
    </source>
</evidence>
<evidence type="ECO:0000256" key="3">
    <source>
        <dbReference type="ARBA" id="ARBA00023295"/>
    </source>
</evidence>
<accession>A0ABV7YRP6</accession>
<name>A0ABV7YRP6_9BACT</name>
<comment type="similarity">
    <text evidence="1">Belongs to the glycosyl hydrolase 63 family.</text>
</comment>
<evidence type="ECO:0000256" key="1">
    <source>
        <dbReference type="ARBA" id="ARBA00010833"/>
    </source>
</evidence>
<dbReference type="Proteomes" id="UP001595616">
    <property type="component" value="Unassembled WGS sequence"/>
</dbReference>
<dbReference type="PANTHER" id="PTHR10412:SF11">
    <property type="entry name" value="MANNOSYL-OLIGOSACCHARIDE GLUCOSIDASE"/>
    <property type="match status" value="1"/>
</dbReference>
<dbReference type="SUPFAM" id="SSF48208">
    <property type="entry name" value="Six-hairpin glycosidases"/>
    <property type="match status" value="1"/>
</dbReference>
<protein>
    <submittedName>
        <fullName evidence="5">Trehalase family glycosidase</fullName>
    </submittedName>
</protein>
<keyword evidence="2" id="KW-0378">Hydrolase</keyword>
<evidence type="ECO:0000313" key="5">
    <source>
        <dbReference type="EMBL" id="MFC3809507.1"/>
    </source>
</evidence>
<dbReference type="GO" id="GO:0016798">
    <property type="term" value="F:hydrolase activity, acting on glycosyl bonds"/>
    <property type="evidence" value="ECO:0007669"/>
    <property type="project" value="UniProtKB-KW"/>
</dbReference>
<keyword evidence="3 5" id="KW-0326">Glycosidase</keyword>